<dbReference type="PROSITE" id="PS50850">
    <property type="entry name" value="MFS"/>
    <property type="match status" value="1"/>
</dbReference>
<evidence type="ECO:0000256" key="1">
    <source>
        <dbReference type="ARBA" id="ARBA00000590"/>
    </source>
</evidence>
<evidence type="ECO:0000256" key="12">
    <source>
        <dbReference type="ARBA" id="ARBA00029961"/>
    </source>
</evidence>
<evidence type="ECO:0000256" key="13">
    <source>
        <dbReference type="ARBA" id="ARBA00031099"/>
    </source>
</evidence>
<sequence>MPEYLTLLINCPLVIAAIFIAGIGGTFQYGYCVSVMTSPSTFIKKLVNKTCVHRYNLALEQWHLSLIWSFTVSIFCIGGLIGALVAGSLISKYGRKRCLLLNNFLAIVGAMLMLFSQTAMSFEMIMAGRFLCGINSGIGLSAHTMYLVECAPRQLREMVGVTIATFISLGKFCGQLLGISELLGTEKNWPWLLGFIMFTALFQLVTLPFLPESPHFLLFERGDRLTCEKALKRLWGNKDYSKEIEEMLKEKAAQQSVRSHSVLEVFRNPTVRWQLITIVVFFVTLQLCGINAVYFYSFEVFRAAGIVEHKLPYAALGTGLCELSTSVAFFMIIQSTGKKVLLFRGYVGMATTLALLTVTLYLQRYLSWMPYCSMVLVFMFIFFFACGPAAGTVSLPGEIFTQAFRSAAYTIGCTINWSGLFVLGMIFPVLVGKLDSFCFVIFLFFCIVAGVYANFLPETKNRTALEIAVEFNRIHSKSEASQTIGFPDHNLDAIKTCETKF</sequence>
<proteinExistence type="inferred from homology"/>
<dbReference type="InterPro" id="IPR045263">
    <property type="entry name" value="GLUT"/>
</dbReference>
<evidence type="ECO:0000256" key="4">
    <source>
        <dbReference type="ARBA" id="ARBA00007004"/>
    </source>
</evidence>
<dbReference type="GO" id="GO:0055056">
    <property type="term" value="F:D-glucose transmembrane transporter activity"/>
    <property type="evidence" value="ECO:0007669"/>
    <property type="project" value="TreeGrafter"/>
</dbReference>
<accession>A0A9Y4NRL8</accession>
<feature type="transmembrane region" description="Helical" evidence="15">
    <location>
        <begin position="99"/>
        <end position="120"/>
    </location>
</feature>
<feature type="transmembrane region" description="Helical" evidence="15">
    <location>
        <begin position="368"/>
        <end position="395"/>
    </location>
</feature>
<dbReference type="PROSITE" id="PS00217">
    <property type="entry name" value="SUGAR_TRANSPORT_2"/>
    <property type="match status" value="1"/>
</dbReference>
<name>A0A9Y4NRL8_9TELE</name>
<comment type="similarity">
    <text evidence="4">Belongs to the major facilitator superfamily. Sugar transporter (TC 2.A.1.1) family. Glucose transporter subfamily.</text>
</comment>
<keyword evidence="6 14" id="KW-0813">Transport</keyword>
<dbReference type="PRINTS" id="PR00171">
    <property type="entry name" value="SUGRTRNSPORT"/>
</dbReference>
<evidence type="ECO:0000313" key="17">
    <source>
        <dbReference type="Proteomes" id="UP000694891"/>
    </source>
</evidence>
<evidence type="ECO:0000256" key="6">
    <source>
        <dbReference type="ARBA" id="ARBA00022448"/>
    </source>
</evidence>
<feature type="transmembrane region" description="Helical" evidence="15">
    <location>
        <begin position="66"/>
        <end position="87"/>
    </location>
</feature>
<feature type="domain" description="Major facilitator superfamily (MFS) profile" evidence="16">
    <location>
        <begin position="18"/>
        <end position="461"/>
    </location>
</feature>
<evidence type="ECO:0000256" key="15">
    <source>
        <dbReference type="SAM" id="Phobius"/>
    </source>
</evidence>
<feature type="transmembrane region" description="Helical" evidence="15">
    <location>
        <begin position="126"/>
        <end position="147"/>
    </location>
</feature>
<comment type="subcellular location">
    <subcellularLocation>
        <location evidence="2">Cell membrane</location>
        <location evidence="2">Sarcolemma</location>
    </subcellularLocation>
    <subcellularLocation>
        <location evidence="3">Cell membrane</location>
        <topology evidence="3">Multi-pass membrane protein</topology>
    </subcellularLocation>
</comment>
<dbReference type="InterPro" id="IPR036259">
    <property type="entry name" value="MFS_trans_sf"/>
</dbReference>
<evidence type="ECO:0000256" key="9">
    <source>
        <dbReference type="ARBA" id="ARBA00022692"/>
    </source>
</evidence>
<dbReference type="NCBIfam" id="TIGR00879">
    <property type="entry name" value="SP"/>
    <property type="match status" value="1"/>
</dbReference>
<dbReference type="InterPro" id="IPR005828">
    <property type="entry name" value="MFS_sugar_transport-like"/>
</dbReference>
<dbReference type="AlphaFoldDB" id="A0A9Y4NRL8"/>
<evidence type="ECO:0000256" key="5">
    <source>
        <dbReference type="ARBA" id="ARBA00015973"/>
    </source>
</evidence>
<feature type="transmembrane region" description="Helical" evidence="15">
    <location>
        <begin position="7"/>
        <end position="31"/>
    </location>
</feature>
<evidence type="ECO:0000256" key="11">
    <source>
        <dbReference type="ARBA" id="ARBA00023136"/>
    </source>
</evidence>
<dbReference type="GO" id="GO:0046323">
    <property type="term" value="P:D-glucose import"/>
    <property type="evidence" value="ECO:0007669"/>
    <property type="project" value="TreeGrafter"/>
</dbReference>
<dbReference type="GO" id="GO:0005353">
    <property type="term" value="F:fructose transmembrane transporter activity"/>
    <property type="evidence" value="ECO:0007669"/>
    <property type="project" value="UniProtKB-ARBA"/>
</dbReference>
<keyword evidence="17" id="KW-1185">Reference proteome</keyword>
<feature type="transmembrane region" description="Helical" evidence="15">
    <location>
        <begin position="407"/>
        <end position="431"/>
    </location>
</feature>
<dbReference type="RefSeq" id="XP_008302246.1">
    <property type="nucleotide sequence ID" value="XM_008304024.1"/>
</dbReference>
<keyword evidence="8" id="KW-0762">Sugar transport</keyword>
<dbReference type="GO" id="GO:0070837">
    <property type="term" value="P:dehydroascorbic acid transport"/>
    <property type="evidence" value="ECO:0007669"/>
    <property type="project" value="TreeGrafter"/>
</dbReference>
<dbReference type="Gene3D" id="1.20.1250.20">
    <property type="entry name" value="MFS general substrate transporter like domains"/>
    <property type="match status" value="1"/>
</dbReference>
<feature type="transmembrane region" description="Helical" evidence="15">
    <location>
        <begin position="159"/>
        <end position="179"/>
    </location>
</feature>
<dbReference type="InterPro" id="IPR003663">
    <property type="entry name" value="Sugar/inositol_transpt"/>
</dbReference>
<dbReference type="SUPFAM" id="SSF103473">
    <property type="entry name" value="MFS general substrate transporter"/>
    <property type="match status" value="1"/>
</dbReference>
<dbReference type="PANTHER" id="PTHR23503">
    <property type="entry name" value="SOLUTE CARRIER FAMILY 2"/>
    <property type="match status" value="1"/>
</dbReference>
<evidence type="ECO:0000256" key="2">
    <source>
        <dbReference type="ARBA" id="ARBA00004135"/>
    </source>
</evidence>
<organism evidence="17 18">
    <name type="scientific">Stegastes partitus</name>
    <name type="common">bicolor damselfish</name>
    <dbReference type="NCBI Taxonomy" id="144197"/>
    <lineage>
        <taxon>Eukaryota</taxon>
        <taxon>Metazoa</taxon>
        <taxon>Chordata</taxon>
        <taxon>Craniata</taxon>
        <taxon>Vertebrata</taxon>
        <taxon>Euteleostomi</taxon>
        <taxon>Actinopterygii</taxon>
        <taxon>Neopterygii</taxon>
        <taxon>Teleostei</taxon>
        <taxon>Neoteleostei</taxon>
        <taxon>Acanthomorphata</taxon>
        <taxon>Ovalentaria</taxon>
        <taxon>Pomacentridae</taxon>
        <taxon>Stegastes</taxon>
    </lineage>
</organism>
<feature type="transmembrane region" description="Helical" evidence="15">
    <location>
        <begin position="275"/>
        <end position="296"/>
    </location>
</feature>
<dbReference type="FunFam" id="1.20.1250.20:FF:001511">
    <property type="entry name" value="Solute carrier family 2, facilitated glucose transporter member 5"/>
    <property type="match status" value="1"/>
</dbReference>
<evidence type="ECO:0000256" key="10">
    <source>
        <dbReference type="ARBA" id="ARBA00022989"/>
    </source>
</evidence>
<evidence type="ECO:0000313" key="18">
    <source>
        <dbReference type="RefSeq" id="XP_008302246.1"/>
    </source>
</evidence>
<comment type="catalytic activity">
    <reaction evidence="1">
        <text>D-fructose(out) = D-fructose(in)</text>
        <dbReference type="Rhea" id="RHEA:60372"/>
        <dbReference type="ChEBI" id="CHEBI:37721"/>
    </reaction>
</comment>
<dbReference type="GO" id="GO:0042383">
    <property type="term" value="C:sarcolemma"/>
    <property type="evidence" value="ECO:0007669"/>
    <property type="project" value="UniProtKB-SubCell"/>
</dbReference>
<dbReference type="CTD" id="564849"/>
<gene>
    <name evidence="18" type="primary">slc2a11l</name>
</gene>
<evidence type="ECO:0000256" key="3">
    <source>
        <dbReference type="ARBA" id="ARBA00004651"/>
    </source>
</evidence>
<feature type="transmembrane region" description="Helical" evidence="15">
    <location>
        <begin position="437"/>
        <end position="456"/>
    </location>
</feature>
<keyword evidence="10 15" id="KW-1133">Transmembrane helix</keyword>
<keyword evidence="11 15" id="KW-0472">Membrane</keyword>
<keyword evidence="7" id="KW-1003">Cell membrane</keyword>
<evidence type="ECO:0000256" key="14">
    <source>
        <dbReference type="RuleBase" id="RU003346"/>
    </source>
</evidence>
<protein>
    <recommendedName>
        <fullName evidence="5">Solute carrier family 2, facilitated glucose transporter member 5</fullName>
    </recommendedName>
    <alternativeName>
        <fullName evidence="13">Fructose transporter</fullName>
    </alternativeName>
    <alternativeName>
        <fullName evidence="12">Glucose transporter type 5, small intestine</fullName>
    </alternativeName>
</protein>
<evidence type="ECO:0000259" key="16">
    <source>
        <dbReference type="PROSITE" id="PS50850"/>
    </source>
</evidence>
<dbReference type="PANTHER" id="PTHR23503:SF54">
    <property type="entry name" value="MAJOR FACILITATOR SUPERFAMILY (MFS) PROFILE DOMAIN-CONTAINING PROTEIN"/>
    <property type="match status" value="1"/>
</dbReference>
<dbReference type="GO" id="GO:1990539">
    <property type="term" value="P:fructose import across plasma membrane"/>
    <property type="evidence" value="ECO:0007669"/>
    <property type="project" value="UniProtKB-ARBA"/>
</dbReference>
<feature type="transmembrane region" description="Helical" evidence="15">
    <location>
        <begin position="311"/>
        <end position="333"/>
    </location>
</feature>
<evidence type="ECO:0000256" key="7">
    <source>
        <dbReference type="ARBA" id="ARBA00022475"/>
    </source>
</evidence>
<reference evidence="18" key="1">
    <citation type="submission" date="2025-08" db="UniProtKB">
        <authorList>
            <consortium name="RefSeq"/>
        </authorList>
    </citation>
    <scope>IDENTIFICATION</scope>
</reference>
<dbReference type="InterPro" id="IPR005829">
    <property type="entry name" value="Sugar_transporter_CS"/>
</dbReference>
<dbReference type="InterPro" id="IPR020846">
    <property type="entry name" value="MFS_dom"/>
</dbReference>
<feature type="transmembrane region" description="Helical" evidence="15">
    <location>
        <begin position="191"/>
        <end position="210"/>
    </location>
</feature>
<feature type="transmembrane region" description="Helical" evidence="15">
    <location>
        <begin position="340"/>
        <end position="362"/>
    </location>
</feature>
<keyword evidence="9 15" id="KW-0812">Transmembrane</keyword>
<evidence type="ECO:0000256" key="8">
    <source>
        <dbReference type="ARBA" id="ARBA00022597"/>
    </source>
</evidence>
<dbReference type="Pfam" id="PF00083">
    <property type="entry name" value="Sugar_tr"/>
    <property type="match status" value="1"/>
</dbReference>
<dbReference type="Proteomes" id="UP000694891">
    <property type="component" value="Unplaced"/>
</dbReference>